<dbReference type="InterPro" id="IPR000362">
    <property type="entry name" value="Fumarate_lyase_fam"/>
</dbReference>
<dbReference type="InterPro" id="IPR019468">
    <property type="entry name" value="AdenyloSucc_lyase_C"/>
</dbReference>
<dbReference type="Pfam" id="PF10397">
    <property type="entry name" value="ADSL_C"/>
    <property type="match status" value="1"/>
</dbReference>
<comment type="similarity">
    <text evidence="1">Belongs to the class-II fumarase/aspartase family.</text>
</comment>
<evidence type="ECO:0000259" key="2">
    <source>
        <dbReference type="SMART" id="SM00998"/>
    </source>
</evidence>
<dbReference type="EMBL" id="JAACJL010000031">
    <property type="protein sequence ID" value="KAF4616455.1"/>
    <property type="molecule type" value="Genomic_DNA"/>
</dbReference>
<dbReference type="InterPro" id="IPR024083">
    <property type="entry name" value="Fumarase/histidase_N"/>
</dbReference>
<dbReference type="Gene3D" id="1.10.40.30">
    <property type="entry name" value="Fumarase/aspartase (C-terminal domain)"/>
    <property type="match status" value="1"/>
</dbReference>
<dbReference type="Gene3D" id="1.10.275.10">
    <property type="entry name" value="Fumarase/aspartase (N-terminal domain)"/>
    <property type="match status" value="1"/>
</dbReference>
<dbReference type="CDD" id="cd01597">
    <property type="entry name" value="pCLME"/>
    <property type="match status" value="1"/>
</dbReference>
<dbReference type="InterPro" id="IPR022761">
    <property type="entry name" value="Fumarate_lyase_N"/>
</dbReference>
<name>A0A8H4VQB7_9AGAR</name>
<dbReference type="Pfam" id="PF00206">
    <property type="entry name" value="Lyase_1"/>
    <property type="match status" value="1"/>
</dbReference>
<dbReference type="InterPro" id="IPR008948">
    <property type="entry name" value="L-Aspartase-like"/>
</dbReference>
<dbReference type="Gene3D" id="1.20.200.10">
    <property type="entry name" value="Fumarase/aspartase (Central domain)"/>
    <property type="match status" value="1"/>
</dbReference>
<feature type="domain" description="Adenylosuccinate lyase C-terminal" evidence="2">
    <location>
        <begin position="369"/>
        <end position="450"/>
    </location>
</feature>
<evidence type="ECO:0000313" key="4">
    <source>
        <dbReference type="Proteomes" id="UP000521872"/>
    </source>
</evidence>
<protein>
    <recommendedName>
        <fullName evidence="2">Adenylosuccinate lyase C-terminal domain-containing protein</fullName>
    </recommendedName>
</protein>
<dbReference type="FunFam" id="1.20.200.10:FF:000014">
    <property type="entry name" value="3-carboxy-cis,cis-muconate cycloisomerase"/>
    <property type="match status" value="1"/>
</dbReference>
<dbReference type="Proteomes" id="UP000521872">
    <property type="component" value="Unassembled WGS sequence"/>
</dbReference>
<evidence type="ECO:0000313" key="3">
    <source>
        <dbReference type="EMBL" id="KAF4616455.1"/>
    </source>
</evidence>
<comment type="caution">
    <text evidence="3">The sequence shown here is derived from an EMBL/GenBank/DDBJ whole genome shotgun (WGS) entry which is preliminary data.</text>
</comment>
<dbReference type="SUPFAM" id="SSF48557">
    <property type="entry name" value="L-aspartase-like"/>
    <property type="match status" value="1"/>
</dbReference>
<sequence>MTAVSDSLVFRNLFSTQKSAEIWGDQQRTRYYLQFEAALARVQARLGLIPKEAAEAINKKCHLELIDIEELGEETKRIGYPVLPLVKQLVRLVNKDAEGLGEWAHWGATTQDVTDTATVLQLRDTCALVSEALDGIIKASEELSLKYKSTPMAARSNLQQAVPMTFGFKMARLLATFKRHRERLGEILPRLLVLEFGGAVGTLATLADTGVALQVQEGVAQELGLAVPEIAWHTERDRIAEIGSFFALVTGTCAKFAMDVKLMMQTEVNEVSEPYAPHRGSSSTMPQKRNPISSAYITAIASTVRQLSAALFDAMVEDHERSTGPWEIEWIVLPQISTLTHSALNHTLDLLRGLEVHPENMRRNLDITNGAIVSEAVMMALGRSIGRQVAHDLIYDICQEAAKDPTRSFFERLVENSTVMSSGISKEELERLCNPANYVGLSEEMVLRVVRENNFRG</sequence>
<proteinExistence type="inferred from homology"/>
<evidence type="ECO:0000256" key="1">
    <source>
        <dbReference type="ARBA" id="ARBA00034772"/>
    </source>
</evidence>
<dbReference type="AlphaFoldDB" id="A0A8H4VQB7"/>
<dbReference type="GO" id="GO:0003824">
    <property type="term" value="F:catalytic activity"/>
    <property type="evidence" value="ECO:0007669"/>
    <property type="project" value="InterPro"/>
</dbReference>
<gene>
    <name evidence="3" type="ORF">D9613_008702</name>
</gene>
<reference evidence="3 4" key="1">
    <citation type="submission" date="2019-12" db="EMBL/GenBank/DDBJ databases">
        <authorList>
            <person name="Floudas D."/>
            <person name="Bentzer J."/>
            <person name="Ahren D."/>
            <person name="Johansson T."/>
            <person name="Persson P."/>
            <person name="Tunlid A."/>
        </authorList>
    </citation>
    <scope>NUCLEOTIDE SEQUENCE [LARGE SCALE GENOMIC DNA]</scope>
    <source>
        <strain evidence="3 4">CBS 102.39</strain>
    </source>
</reference>
<dbReference type="SMART" id="SM00998">
    <property type="entry name" value="ADSL_C"/>
    <property type="match status" value="1"/>
</dbReference>
<keyword evidence="4" id="KW-1185">Reference proteome</keyword>
<dbReference type="PRINTS" id="PR00149">
    <property type="entry name" value="FUMRATELYASE"/>
</dbReference>
<dbReference type="PANTHER" id="PTHR43172:SF2">
    <property type="entry name" value="ADENYLOSUCCINATE LYASE C-TERMINAL DOMAIN-CONTAINING PROTEIN"/>
    <property type="match status" value="1"/>
</dbReference>
<organism evidence="3 4">
    <name type="scientific">Agrocybe pediades</name>
    <dbReference type="NCBI Taxonomy" id="84607"/>
    <lineage>
        <taxon>Eukaryota</taxon>
        <taxon>Fungi</taxon>
        <taxon>Dikarya</taxon>
        <taxon>Basidiomycota</taxon>
        <taxon>Agaricomycotina</taxon>
        <taxon>Agaricomycetes</taxon>
        <taxon>Agaricomycetidae</taxon>
        <taxon>Agaricales</taxon>
        <taxon>Agaricineae</taxon>
        <taxon>Strophariaceae</taxon>
        <taxon>Agrocybe</taxon>
    </lineage>
</organism>
<accession>A0A8H4VQB7</accession>
<dbReference type="PANTHER" id="PTHR43172">
    <property type="entry name" value="ADENYLOSUCCINATE LYASE"/>
    <property type="match status" value="1"/>
</dbReference>